<protein>
    <submittedName>
        <fullName evidence="1">Uncharacterized protein</fullName>
    </submittedName>
</protein>
<reference evidence="1" key="1">
    <citation type="submission" date="2020-05" db="EMBL/GenBank/DDBJ databases">
        <authorList>
            <person name="Chiriac C."/>
            <person name="Salcher M."/>
            <person name="Ghai R."/>
            <person name="Kavagutti S V."/>
        </authorList>
    </citation>
    <scope>NUCLEOTIDE SEQUENCE</scope>
</reference>
<gene>
    <name evidence="1" type="ORF">UFOVP1130_13</name>
</gene>
<evidence type="ECO:0000313" key="1">
    <source>
        <dbReference type="EMBL" id="CAB4185198.1"/>
    </source>
</evidence>
<organism evidence="1">
    <name type="scientific">uncultured Caudovirales phage</name>
    <dbReference type="NCBI Taxonomy" id="2100421"/>
    <lineage>
        <taxon>Viruses</taxon>
        <taxon>Duplodnaviria</taxon>
        <taxon>Heunggongvirae</taxon>
        <taxon>Uroviricota</taxon>
        <taxon>Caudoviricetes</taxon>
        <taxon>Peduoviridae</taxon>
        <taxon>Maltschvirus</taxon>
        <taxon>Maltschvirus maltsch</taxon>
    </lineage>
</organism>
<proteinExistence type="predicted"/>
<dbReference type="EMBL" id="LR797078">
    <property type="protein sequence ID" value="CAB4185198.1"/>
    <property type="molecule type" value="Genomic_DNA"/>
</dbReference>
<sequence>MDTLSLNIGDQVELLVQIYPQEQWVYIGDVMDITDTSVVIFTEDSPHHGEGEFREIEVPFAKIIKAEVFV</sequence>
<accession>A0A6J5QW59</accession>
<name>A0A6J5QW59_9CAUD</name>